<dbReference type="Proteomes" id="UP000319383">
    <property type="component" value="Chromosome"/>
</dbReference>
<organism evidence="1 2">
    <name type="scientific">Symmachiella dynata</name>
    <dbReference type="NCBI Taxonomy" id="2527995"/>
    <lineage>
        <taxon>Bacteria</taxon>
        <taxon>Pseudomonadati</taxon>
        <taxon>Planctomycetota</taxon>
        <taxon>Planctomycetia</taxon>
        <taxon>Planctomycetales</taxon>
        <taxon>Planctomycetaceae</taxon>
        <taxon>Symmachiella</taxon>
    </lineage>
</organism>
<evidence type="ECO:0000313" key="2">
    <source>
        <dbReference type="Proteomes" id="UP000319383"/>
    </source>
</evidence>
<keyword evidence="2" id="KW-1185">Reference proteome</keyword>
<proteinExistence type="predicted"/>
<dbReference type="AlphaFoldDB" id="A0A517ZVI2"/>
<dbReference type="EMBL" id="CP036276">
    <property type="protein sequence ID" value="QDU46494.1"/>
    <property type="molecule type" value="Genomic_DNA"/>
</dbReference>
<evidence type="ECO:0008006" key="3">
    <source>
        <dbReference type="Google" id="ProtNLM"/>
    </source>
</evidence>
<name>A0A517ZVI2_9PLAN</name>
<accession>A0A517ZVI2</accession>
<protein>
    <recommendedName>
        <fullName evidence="3">RiboL-PSP-HEPN domain-containing protein</fullName>
    </recommendedName>
</protein>
<reference evidence="1 2" key="1">
    <citation type="submission" date="2019-02" db="EMBL/GenBank/DDBJ databases">
        <title>Deep-cultivation of Planctomycetes and their phenomic and genomic characterization uncovers novel biology.</title>
        <authorList>
            <person name="Wiegand S."/>
            <person name="Jogler M."/>
            <person name="Boedeker C."/>
            <person name="Pinto D."/>
            <person name="Vollmers J."/>
            <person name="Rivas-Marin E."/>
            <person name="Kohn T."/>
            <person name="Peeters S.H."/>
            <person name="Heuer A."/>
            <person name="Rast P."/>
            <person name="Oberbeckmann S."/>
            <person name="Bunk B."/>
            <person name="Jeske O."/>
            <person name="Meyerdierks A."/>
            <person name="Storesund J.E."/>
            <person name="Kallscheuer N."/>
            <person name="Luecker S."/>
            <person name="Lage O.M."/>
            <person name="Pohl T."/>
            <person name="Merkel B.J."/>
            <person name="Hornburger P."/>
            <person name="Mueller R.-W."/>
            <person name="Bruemmer F."/>
            <person name="Labrenz M."/>
            <person name="Spormann A.M."/>
            <person name="Op den Camp H."/>
            <person name="Overmann J."/>
            <person name="Amann R."/>
            <person name="Jetten M.S.M."/>
            <person name="Mascher T."/>
            <person name="Medema M.H."/>
            <person name="Devos D.P."/>
            <person name="Kaster A.-K."/>
            <person name="Ovreas L."/>
            <person name="Rohde M."/>
            <person name="Galperin M.Y."/>
            <person name="Jogler C."/>
        </authorList>
    </citation>
    <scope>NUCLEOTIDE SEQUENCE [LARGE SCALE GENOMIC DNA]</scope>
    <source>
        <strain evidence="1 2">Mal52</strain>
    </source>
</reference>
<gene>
    <name evidence="1" type="ORF">Mal52_50150</name>
</gene>
<dbReference type="KEGG" id="sdyn:Mal52_50150"/>
<dbReference type="RefSeq" id="WP_145379000.1">
    <property type="nucleotide sequence ID" value="NZ_CP036276.1"/>
</dbReference>
<evidence type="ECO:0000313" key="1">
    <source>
        <dbReference type="EMBL" id="QDU46494.1"/>
    </source>
</evidence>
<sequence>MPLVDDIDQLRNDTVAALNDAHDYYWNTSAAWRLVQNMVHQGRSILIKNAPTGSTIRGPELSLLGQKYVASYLSSATFQHFIALFEWFAVDFMKLWLRAHPGSLGKQQVDVATILTCHDKSEIVERAIEKRLLDVAYGPITKWMNYIEQTTGISCLDSNQVQRLSEIKASRDLLAHNNGIVNSLYRERAGDHARFHDGDTLELPAHYHRESWEFIRQTVNDIADAGIDKMQS</sequence>